<dbReference type="GO" id="GO:0016705">
    <property type="term" value="F:oxidoreductase activity, acting on paired donors, with incorporation or reduction of molecular oxygen"/>
    <property type="evidence" value="ECO:0007669"/>
    <property type="project" value="InterPro"/>
</dbReference>
<sequence>MNLLSAAKEDLDSQSGRIGPNLKFLQKLGKTYLNKGQVDDRQFLYEDVIRLAVSLPNNSGVRQDLSSQFIKTLWGKLEHPPLSYLGDEFKYRMADGSCNNIKYPQLGAAGSHYARSVNSQHTHTSTLPDPGLIFDTIMARRGPARPHPNGVSSSLFHFGTIIIHDIFRTDEHDSTRAKSSSYLDLGPLYGHNQGEQDKVRTFRDGMLKKDTFSEMRIIAQPPGVGALLVAFNRFHNWIAGELATINEKGKFSPPPRLPGGGEDIAAIMKRDNDLFQTARLITCGLYVNVILNDYLRAILNLNTNPFPSDWRLDPRDTTTSVFDPEGTPHGIGNQVSAEFNFVYRWHATVSNSDEAWLNDINRQIFEGVSHPESLDTKAYFVLLRKWFTEKVPPEPENRTFGGLKRGKNGSFNDADLVKIITQATDTVGGSFGARNTPKALKAIEVLGIQQGRDWGMATLNEFRQFFNLKQFTSFEEVNSKDPGVADALRALYGHPDNIELYPGLMAEEAKPVVSPGSGLCPGYTISEAILSDALTLVRGDRFYAHEYGPQSLTSFGFKAASSDFDVASGGVMHKLLMRAFPGWHRNNSVYALYPFSIPSKTKEIFSSGGAKPPQPISYDPLSLVGPPIPVTSWQGSIQVLHDQEKFKVPWGLHISQLTGHDFMLGGDKPSNTAQREFFKERMFRPEDTLAEVRDFYEKTTAKLIRKNGLKLGGSSQIDIVQDIGIQAHAEFAGRFFGIPMRPEGSEPTVHPSLPHAYTPSELYEVLAKLFQYVFLDLDSAKSYKNLVVAGRETVQLGETVRRVVQGIKGGEGLLVQLFGMVLGKNGSGDVHSLEHFGRDLIRRLMEQGHGRDINEVVWALVPTVAAACVPQVQGWAQLIDVYLSDDYKKHWKDIVRLSQSDDPKAFEQLKQYALEGFRLFPPASGVIRVVASQAPVTVASAPKPLSPGSGVFVDFMTAGRDPSKFPNPDSIKLDRPYNAYLHQGFGPHSCLGRPIVEVAAAAMLRQFARNCPNVKESPGDAGKMKTKLFNGAFPVFLSQNGDDWEAFPVAKKVIYDGFAGMPTGGAGPRKNGFANGYN</sequence>
<dbReference type="CDD" id="cd09817">
    <property type="entry name" value="linoleate_diol_synthase_like"/>
    <property type="match status" value="1"/>
</dbReference>
<proteinExistence type="predicted"/>
<name>W3XIZ7_PESFW</name>
<dbReference type="InterPro" id="IPR036396">
    <property type="entry name" value="Cyt_P450_sf"/>
</dbReference>
<dbReference type="AlphaFoldDB" id="W3XIZ7"/>
<keyword evidence="1 6" id="KW-0349">Heme</keyword>
<dbReference type="Pfam" id="PF03098">
    <property type="entry name" value="An_peroxidase"/>
    <property type="match status" value="2"/>
</dbReference>
<feature type="binding site" description="axial binding residue" evidence="6">
    <location>
        <position position="346"/>
    </location>
    <ligand>
        <name>heme b</name>
        <dbReference type="ChEBI" id="CHEBI:60344"/>
    </ligand>
    <ligandPart>
        <name>Fe</name>
        <dbReference type="ChEBI" id="CHEBI:18248"/>
    </ligandPart>
</feature>
<keyword evidence="3" id="KW-0223">Dioxygenase</keyword>
<keyword evidence="8" id="KW-1185">Reference proteome</keyword>
<gene>
    <name evidence="7" type="ORF">PFICI_04014</name>
</gene>
<evidence type="ECO:0000313" key="7">
    <source>
        <dbReference type="EMBL" id="ETS85989.1"/>
    </source>
</evidence>
<dbReference type="OrthoDB" id="823504at2759"/>
<dbReference type="GO" id="GO:0004601">
    <property type="term" value="F:peroxidase activity"/>
    <property type="evidence" value="ECO:0007669"/>
    <property type="project" value="InterPro"/>
</dbReference>
<dbReference type="CDD" id="cd20612">
    <property type="entry name" value="CYP_LDS-like_C"/>
    <property type="match status" value="1"/>
</dbReference>
<keyword evidence="4" id="KW-0560">Oxidoreductase</keyword>
<evidence type="ECO:0000256" key="4">
    <source>
        <dbReference type="ARBA" id="ARBA00023002"/>
    </source>
</evidence>
<dbReference type="GO" id="GO:0005506">
    <property type="term" value="F:iron ion binding"/>
    <property type="evidence" value="ECO:0007669"/>
    <property type="project" value="InterPro"/>
</dbReference>
<evidence type="ECO:0000313" key="8">
    <source>
        <dbReference type="Proteomes" id="UP000030651"/>
    </source>
</evidence>
<evidence type="ECO:0000256" key="3">
    <source>
        <dbReference type="ARBA" id="ARBA00022964"/>
    </source>
</evidence>
<dbReference type="InterPro" id="IPR010255">
    <property type="entry name" value="Haem_peroxidase_sf"/>
</dbReference>
<dbReference type="Gene3D" id="1.10.640.10">
    <property type="entry name" value="Haem peroxidase domain superfamily, animal type"/>
    <property type="match status" value="1"/>
</dbReference>
<dbReference type="GO" id="GO:0051213">
    <property type="term" value="F:dioxygenase activity"/>
    <property type="evidence" value="ECO:0007669"/>
    <property type="project" value="UniProtKB-KW"/>
</dbReference>
<dbReference type="InterPro" id="IPR050783">
    <property type="entry name" value="Oxylipin_biosynth_metab"/>
</dbReference>
<dbReference type="Proteomes" id="UP000030651">
    <property type="component" value="Unassembled WGS sequence"/>
</dbReference>
<dbReference type="InParanoid" id="W3XIZ7"/>
<keyword evidence="5 6" id="KW-0408">Iron</keyword>
<dbReference type="GO" id="GO:0006979">
    <property type="term" value="P:response to oxidative stress"/>
    <property type="evidence" value="ECO:0007669"/>
    <property type="project" value="InterPro"/>
</dbReference>
<dbReference type="SUPFAM" id="SSF48113">
    <property type="entry name" value="Heme-dependent peroxidases"/>
    <property type="match status" value="1"/>
</dbReference>
<accession>W3XIZ7</accession>
<dbReference type="SUPFAM" id="SSF48264">
    <property type="entry name" value="Cytochrome P450"/>
    <property type="match status" value="1"/>
</dbReference>
<dbReference type="eggNOG" id="KOG2408">
    <property type="taxonomic scope" value="Eukaryota"/>
</dbReference>
<dbReference type="RefSeq" id="XP_007830786.1">
    <property type="nucleotide sequence ID" value="XM_007832595.1"/>
</dbReference>
<reference evidence="8" key="1">
    <citation type="journal article" date="2015" name="BMC Genomics">
        <title>Genomic and transcriptomic analysis of the endophytic fungus Pestalotiopsis fici reveals its lifestyle and high potential for synthesis of natural products.</title>
        <authorList>
            <person name="Wang X."/>
            <person name="Zhang X."/>
            <person name="Liu L."/>
            <person name="Xiang M."/>
            <person name="Wang W."/>
            <person name="Sun X."/>
            <person name="Che Y."/>
            <person name="Guo L."/>
            <person name="Liu G."/>
            <person name="Guo L."/>
            <person name="Wang C."/>
            <person name="Yin W.B."/>
            <person name="Stadler M."/>
            <person name="Zhang X."/>
            <person name="Liu X."/>
        </authorList>
    </citation>
    <scope>NUCLEOTIDE SEQUENCE [LARGE SCALE GENOMIC DNA]</scope>
    <source>
        <strain evidence="8">W106-1 / CGMCC3.15140</strain>
    </source>
</reference>
<protein>
    <recommendedName>
        <fullName evidence="9">Linoleate 8R-lipoxygenase</fullName>
    </recommendedName>
</protein>
<dbReference type="EMBL" id="KI912110">
    <property type="protein sequence ID" value="ETS85989.1"/>
    <property type="molecule type" value="Genomic_DNA"/>
</dbReference>
<dbReference type="GO" id="GO:0006631">
    <property type="term" value="P:fatty acid metabolic process"/>
    <property type="evidence" value="ECO:0007669"/>
    <property type="project" value="UniProtKB-ARBA"/>
</dbReference>
<evidence type="ECO:0000256" key="2">
    <source>
        <dbReference type="ARBA" id="ARBA00022723"/>
    </source>
</evidence>
<dbReference type="HOGENOM" id="CLU_002329_1_0_1"/>
<evidence type="ECO:0000256" key="5">
    <source>
        <dbReference type="ARBA" id="ARBA00023004"/>
    </source>
</evidence>
<dbReference type="InterPro" id="IPR037120">
    <property type="entry name" value="Haem_peroxidase_sf_animal"/>
</dbReference>
<organism evidence="7 8">
    <name type="scientific">Pestalotiopsis fici (strain W106-1 / CGMCC3.15140)</name>
    <dbReference type="NCBI Taxonomy" id="1229662"/>
    <lineage>
        <taxon>Eukaryota</taxon>
        <taxon>Fungi</taxon>
        <taxon>Dikarya</taxon>
        <taxon>Ascomycota</taxon>
        <taxon>Pezizomycotina</taxon>
        <taxon>Sordariomycetes</taxon>
        <taxon>Xylariomycetidae</taxon>
        <taxon>Amphisphaeriales</taxon>
        <taxon>Sporocadaceae</taxon>
        <taxon>Pestalotiopsis</taxon>
    </lineage>
</organism>
<dbReference type="PANTHER" id="PTHR11903">
    <property type="entry name" value="PROSTAGLANDIN G/H SYNTHASE"/>
    <property type="match status" value="1"/>
</dbReference>
<dbReference type="GeneID" id="19269027"/>
<evidence type="ECO:0000256" key="1">
    <source>
        <dbReference type="ARBA" id="ARBA00022617"/>
    </source>
</evidence>
<dbReference type="PRINTS" id="PR00457">
    <property type="entry name" value="ANPEROXIDASE"/>
</dbReference>
<keyword evidence="2 6" id="KW-0479">Metal-binding</keyword>
<dbReference type="InterPro" id="IPR019791">
    <property type="entry name" value="Haem_peroxidase_animal"/>
</dbReference>
<dbReference type="InterPro" id="IPR034812">
    <property type="entry name" value="Ppo-like_N"/>
</dbReference>
<dbReference type="OMA" id="EFNMIYR"/>
<dbReference type="KEGG" id="pfy:PFICI_04014"/>
<evidence type="ECO:0000256" key="6">
    <source>
        <dbReference type="PIRSR" id="PIRSR619791-2"/>
    </source>
</evidence>
<dbReference type="GO" id="GO:0004497">
    <property type="term" value="F:monooxygenase activity"/>
    <property type="evidence" value="ECO:0007669"/>
    <property type="project" value="InterPro"/>
</dbReference>
<evidence type="ECO:0008006" key="9">
    <source>
        <dbReference type="Google" id="ProtNLM"/>
    </source>
</evidence>
<dbReference type="Gene3D" id="1.10.630.10">
    <property type="entry name" value="Cytochrome P450"/>
    <property type="match status" value="1"/>
</dbReference>
<dbReference type="GO" id="GO:0020037">
    <property type="term" value="F:heme binding"/>
    <property type="evidence" value="ECO:0007669"/>
    <property type="project" value="InterPro"/>
</dbReference>
<dbReference type="PANTHER" id="PTHR11903:SF37">
    <property type="entry name" value="PSI-PRODUCING OXYGENASE A"/>
    <property type="match status" value="1"/>
</dbReference>
<dbReference type="PROSITE" id="PS50292">
    <property type="entry name" value="PEROXIDASE_3"/>
    <property type="match status" value="1"/>
</dbReference>